<reference evidence="2" key="1">
    <citation type="journal article" date="2020" name="Nature">
        <title>Giant virus diversity and host interactions through global metagenomics.</title>
        <authorList>
            <person name="Schulz F."/>
            <person name="Roux S."/>
            <person name="Paez-Espino D."/>
            <person name="Jungbluth S."/>
            <person name="Walsh D.A."/>
            <person name="Denef V.J."/>
            <person name="McMahon K.D."/>
            <person name="Konstantinidis K.T."/>
            <person name="Eloe-Fadrosh E.A."/>
            <person name="Kyrpides N.C."/>
            <person name="Woyke T."/>
        </authorList>
    </citation>
    <scope>NUCLEOTIDE SEQUENCE</scope>
    <source>
        <strain evidence="2">GVMAG-M-3300023179-103</strain>
    </source>
</reference>
<sequence>MSVSIIHNNKTYIIEKKDDESNEIYSKRVEYIISKKENQNIDNIINLSYVWRNYMFYSMIYPVSLLKKL</sequence>
<dbReference type="EMBL" id="MN739698">
    <property type="protein sequence ID" value="QHT21907.1"/>
    <property type="molecule type" value="Genomic_DNA"/>
</dbReference>
<proteinExistence type="predicted"/>
<dbReference type="InterPro" id="IPR021859">
    <property type="entry name" value="XTBD"/>
</dbReference>
<name>A0A6C0DYG0_9ZZZZ</name>
<protein>
    <recommendedName>
        <fullName evidence="1">XRN2-binding (XTBD) domain-containing protein</fullName>
    </recommendedName>
</protein>
<accession>A0A6C0DYG0</accession>
<evidence type="ECO:0000259" key="1">
    <source>
        <dbReference type="PROSITE" id="PS51827"/>
    </source>
</evidence>
<evidence type="ECO:0000313" key="2">
    <source>
        <dbReference type="EMBL" id="QHT21907.1"/>
    </source>
</evidence>
<dbReference type="AlphaFoldDB" id="A0A6C0DYG0"/>
<feature type="domain" description="XRN2-binding (XTBD)" evidence="1">
    <location>
        <begin position="12"/>
        <end position="69"/>
    </location>
</feature>
<organism evidence="2">
    <name type="scientific">viral metagenome</name>
    <dbReference type="NCBI Taxonomy" id="1070528"/>
    <lineage>
        <taxon>unclassified sequences</taxon>
        <taxon>metagenomes</taxon>
        <taxon>organismal metagenomes</taxon>
    </lineage>
</organism>
<dbReference type="PROSITE" id="PS51827">
    <property type="entry name" value="XTBD"/>
    <property type="match status" value="1"/>
</dbReference>